<dbReference type="CDD" id="cd06133">
    <property type="entry name" value="ERI-1_3'hExo_like"/>
    <property type="match status" value="1"/>
</dbReference>
<dbReference type="GO" id="GO:0031047">
    <property type="term" value="P:regulatory ncRNA-mediated gene silencing"/>
    <property type="evidence" value="ECO:0007669"/>
    <property type="project" value="UniProtKB-KW"/>
</dbReference>
<proteinExistence type="predicted"/>
<evidence type="ECO:0000256" key="6">
    <source>
        <dbReference type="ARBA" id="ARBA00023158"/>
    </source>
</evidence>
<evidence type="ECO:0000256" key="1">
    <source>
        <dbReference type="ARBA" id="ARBA00004496"/>
    </source>
</evidence>
<reference evidence="9 10" key="1">
    <citation type="submission" date="2013-05" db="EMBL/GenBank/DDBJ databases">
        <title>Draft genome of the parasitic nematode Anyclostoma ceylanicum.</title>
        <authorList>
            <person name="Mitreva M."/>
        </authorList>
    </citation>
    <scope>NUCLEOTIDE SEQUENCE [LARGE SCALE GENOMIC DNA]</scope>
</reference>
<organism evidence="9 10">
    <name type="scientific">Ancylostoma ceylanicum</name>
    <dbReference type="NCBI Taxonomy" id="53326"/>
    <lineage>
        <taxon>Eukaryota</taxon>
        <taxon>Metazoa</taxon>
        <taxon>Ecdysozoa</taxon>
        <taxon>Nematoda</taxon>
        <taxon>Chromadorea</taxon>
        <taxon>Rhabditida</taxon>
        <taxon>Rhabditina</taxon>
        <taxon>Rhabditomorpha</taxon>
        <taxon>Strongyloidea</taxon>
        <taxon>Ancylostomatidae</taxon>
        <taxon>Ancylostomatinae</taxon>
        <taxon>Ancylostoma</taxon>
    </lineage>
</organism>
<name>A0A0D6LUG7_9BILA</name>
<evidence type="ECO:0000256" key="5">
    <source>
        <dbReference type="ARBA" id="ARBA00022839"/>
    </source>
</evidence>
<evidence type="ECO:0000313" key="9">
    <source>
        <dbReference type="EMBL" id="EPB74813.1"/>
    </source>
</evidence>
<accession>A0A0D6LUG7</accession>
<dbReference type="Gene3D" id="3.30.420.10">
    <property type="entry name" value="Ribonuclease H-like superfamily/Ribonuclease H"/>
    <property type="match status" value="1"/>
</dbReference>
<keyword evidence="4" id="KW-0378">Hydrolase</keyword>
<protein>
    <submittedName>
        <fullName evidence="9">Exonuclease</fullName>
    </submittedName>
</protein>
<keyword evidence="10" id="KW-1185">Reference proteome</keyword>
<dbReference type="InterPro" id="IPR047201">
    <property type="entry name" value="ERI-1_3'hExo-like"/>
</dbReference>
<keyword evidence="2" id="KW-0963">Cytoplasm</keyword>
<dbReference type="PANTHER" id="PTHR23044:SF61">
    <property type="entry name" value="3'-5' EXORIBONUCLEASE 1-RELATED"/>
    <property type="match status" value="1"/>
</dbReference>
<sequence length="403" mass="47279">MCCDVLESSPKELAEYYEKLLNISDELDGKRRSNGCSSTHNPDGTAIIRTSVPPENVLKHVEYEEPPKGIEAETLTDVMRRLHSLTAAEMRTLLKQVHQSGQGTKKQLRARLRRYYRKEFSMYRMLHDGDCVPRFGNKTARHFDYLVAIDFECTCVEVIYDYPHEIIEFPAVLIDVRQMRIVDTFRTFVRPEKNPTLDPFCIQLTGISQEMVDSAPVFKDAYRLFRDWMTQHNLGDSGYRYAFVTDGPHDLWKFFQFQCILSNFGTVPHDCRHFINIKRIFEQRVMKLVKGNGQSGIQNMLAHYNLSFEGQKHCGLDDSINIARLCIKLMQDKIELRINQRMTQRQDRNEDRRLEELAKSDKADASDYHIWHRKLPLKLRQVTRDEFLSEEYLDCDSCDELDE</sequence>
<dbReference type="AlphaFoldDB" id="A0A0D6LUG7"/>
<keyword evidence="5 9" id="KW-0269">Exonuclease</keyword>
<dbReference type="GO" id="GO:0005737">
    <property type="term" value="C:cytoplasm"/>
    <property type="evidence" value="ECO:0007669"/>
    <property type="project" value="UniProtKB-SubCell"/>
</dbReference>
<dbReference type="InterPro" id="IPR003034">
    <property type="entry name" value="SAP_dom"/>
</dbReference>
<dbReference type="GO" id="GO:0003676">
    <property type="term" value="F:nucleic acid binding"/>
    <property type="evidence" value="ECO:0007669"/>
    <property type="project" value="InterPro"/>
</dbReference>
<comment type="subcellular location">
    <subcellularLocation>
        <location evidence="1">Cytoplasm</location>
    </subcellularLocation>
</comment>
<keyword evidence="3" id="KW-0540">Nuclease</keyword>
<keyword evidence="6" id="KW-0943">RNA-mediated gene silencing</keyword>
<evidence type="ECO:0000256" key="2">
    <source>
        <dbReference type="ARBA" id="ARBA00022490"/>
    </source>
</evidence>
<dbReference type="Pfam" id="PF00929">
    <property type="entry name" value="RNase_T"/>
    <property type="match status" value="1"/>
</dbReference>
<dbReference type="EMBL" id="KE124928">
    <property type="protein sequence ID" value="EPB74813.1"/>
    <property type="molecule type" value="Genomic_DNA"/>
</dbReference>
<dbReference type="GO" id="GO:0000175">
    <property type="term" value="F:3'-5'-RNA exonuclease activity"/>
    <property type="evidence" value="ECO:0007669"/>
    <property type="project" value="InterPro"/>
</dbReference>
<dbReference type="SMART" id="SM00479">
    <property type="entry name" value="EXOIII"/>
    <property type="match status" value="1"/>
</dbReference>
<dbReference type="InterPro" id="IPR036397">
    <property type="entry name" value="RNaseH_sf"/>
</dbReference>
<evidence type="ECO:0000256" key="4">
    <source>
        <dbReference type="ARBA" id="ARBA00022801"/>
    </source>
</evidence>
<gene>
    <name evidence="9" type="ORF">ANCCEY_06120</name>
</gene>
<evidence type="ECO:0000259" key="8">
    <source>
        <dbReference type="PROSITE" id="PS50800"/>
    </source>
</evidence>
<feature type="domain" description="SAP" evidence="8">
    <location>
        <begin position="82"/>
        <end position="116"/>
    </location>
</feature>
<dbReference type="PANTHER" id="PTHR23044">
    <property type="entry name" value="3'-5' EXONUCLEASE ERI1-RELATED"/>
    <property type="match status" value="1"/>
</dbReference>
<dbReference type="Proteomes" id="UP000054495">
    <property type="component" value="Unassembled WGS sequence"/>
</dbReference>
<evidence type="ECO:0000256" key="7">
    <source>
        <dbReference type="SAM" id="MobiDB-lite"/>
    </source>
</evidence>
<dbReference type="InterPro" id="IPR013520">
    <property type="entry name" value="Ribonucl_H"/>
</dbReference>
<dbReference type="SUPFAM" id="SSF53098">
    <property type="entry name" value="Ribonuclease H-like"/>
    <property type="match status" value="1"/>
</dbReference>
<dbReference type="InterPro" id="IPR012337">
    <property type="entry name" value="RNaseH-like_sf"/>
</dbReference>
<evidence type="ECO:0000313" key="10">
    <source>
        <dbReference type="Proteomes" id="UP000054495"/>
    </source>
</evidence>
<dbReference type="InterPro" id="IPR051274">
    <property type="entry name" value="3-5_Exoribonuclease"/>
</dbReference>
<evidence type="ECO:0000256" key="3">
    <source>
        <dbReference type="ARBA" id="ARBA00022722"/>
    </source>
</evidence>
<feature type="region of interest" description="Disordered" evidence="7">
    <location>
        <begin position="28"/>
        <end position="48"/>
    </location>
</feature>
<dbReference type="PROSITE" id="PS50800">
    <property type="entry name" value="SAP"/>
    <property type="match status" value="1"/>
</dbReference>